<dbReference type="HOGENOM" id="CLU_1706268_0_0_1"/>
<feature type="region of interest" description="Disordered" evidence="1">
    <location>
        <begin position="1"/>
        <end position="31"/>
    </location>
</feature>
<dbReference type="RefSeq" id="XP_009054524.1">
    <property type="nucleotide sequence ID" value="XM_009056276.1"/>
</dbReference>
<keyword evidence="3" id="KW-1185">Reference proteome</keyword>
<feature type="compositionally biased region" description="Basic and acidic residues" evidence="1">
    <location>
        <begin position="1"/>
        <end position="11"/>
    </location>
</feature>
<evidence type="ECO:0000313" key="3">
    <source>
        <dbReference type="Proteomes" id="UP000030746"/>
    </source>
</evidence>
<protein>
    <submittedName>
        <fullName evidence="2">Uncharacterized protein</fullName>
    </submittedName>
</protein>
<dbReference type="EMBL" id="KB201750">
    <property type="protein sequence ID" value="ESO94783.1"/>
    <property type="molecule type" value="Genomic_DNA"/>
</dbReference>
<dbReference type="GeneID" id="20238595"/>
<accession>V3ZTJ2</accession>
<dbReference type="KEGG" id="lgi:LOTGIDRAFT_161034"/>
<evidence type="ECO:0000313" key="2">
    <source>
        <dbReference type="EMBL" id="ESO94783.1"/>
    </source>
</evidence>
<evidence type="ECO:0000256" key="1">
    <source>
        <dbReference type="SAM" id="MobiDB-lite"/>
    </source>
</evidence>
<dbReference type="Proteomes" id="UP000030746">
    <property type="component" value="Unassembled WGS sequence"/>
</dbReference>
<reference evidence="2 3" key="1">
    <citation type="journal article" date="2013" name="Nature">
        <title>Insights into bilaterian evolution from three spiralian genomes.</title>
        <authorList>
            <person name="Simakov O."/>
            <person name="Marletaz F."/>
            <person name="Cho S.J."/>
            <person name="Edsinger-Gonzales E."/>
            <person name="Havlak P."/>
            <person name="Hellsten U."/>
            <person name="Kuo D.H."/>
            <person name="Larsson T."/>
            <person name="Lv J."/>
            <person name="Arendt D."/>
            <person name="Savage R."/>
            <person name="Osoegawa K."/>
            <person name="de Jong P."/>
            <person name="Grimwood J."/>
            <person name="Chapman J.A."/>
            <person name="Shapiro H."/>
            <person name="Aerts A."/>
            <person name="Otillar R.P."/>
            <person name="Terry A.Y."/>
            <person name="Boore J.L."/>
            <person name="Grigoriev I.V."/>
            <person name="Lindberg D.R."/>
            <person name="Seaver E.C."/>
            <person name="Weisblat D.A."/>
            <person name="Putnam N.H."/>
            <person name="Rokhsar D.S."/>
        </authorList>
    </citation>
    <scope>NUCLEOTIDE SEQUENCE [LARGE SCALE GENOMIC DNA]</scope>
</reference>
<dbReference type="AlphaFoldDB" id="V3ZTJ2"/>
<organism evidence="2 3">
    <name type="scientific">Lottia gigantea</name>
    <name type="common">Giant owl limpet</name>
    <dbReference type="NCBI Taxonomy" id="225164"/>
    <lineage>
        <taxon>Eukaryota</taxon>
        <taxon>Metazoa</taxon>
        <taxon>Spiralia</taxon>
        <taxon>Lophotrochozoa</taxon>
        <taxon>Mollusca</taxon>
        <taxon>Gastropoda</taxon>
        <taxon>Patellogastropoda</taxon>
        <taxon>Lottioidea</taxon>
        <taxon>Lottiidae</taxon>
        <taxon>Lottia</taxon>
    </lineage>
</organism>
<sequence length="154" mass="17705">MSVTEMKKTEKNPTTSECSTAMKDKDTSSKKAKVNFKKAVRALNKFKMAVRVVTATKRFRRGPLNTILSISQEKAMEEMIERRKKEQSHALRHLHYTECGKVATLSAVDSRAKIELVRKNSRKLKEAEKSKNEDIEKIENAFNFMTPKSLEKQL</sequence>
<gene>
    <name evidence="2" type="ORF">LOTGIDRAFT_161034</name>
</gene>
<name>V3ZTJ2_LOTGI</name>
<proteinExistence type="predicted"/>
<dbReference type="CTD" id="20238595"/>